<feature type="region of interest" description="Disordered" evidence="1">
    <location>
        <begin position="1"/>
        <end position="56"/>
    </location>
</feature>
<dbReference type="EMBL" id="CP039350">
    <property type="protein sequence ID" value="QCD97658.1"/>
    <property type="molecule type" value="Genomic_DNA"/>
</dbReference>
<feature type="compositionally biased region" description="Polar residues" evidence="1">
    <location>
        <begin position="1"/>
        <end position="11"/>
    </location>
</feature>
<gene>
    <name evidence="2" type="ORF">DEO72_LG6g2369</name>
</gene>
<sequence length="56" mass="6204">MAVSVMNSGETCKSRPSESISPRRDETGRSLHEISPRRLAHLLSEQATRPGERDLA</sequence>
<feature type="compositionally biased region" description="Basic and acidic residues" evidence="1">
    <location>
        <begin position="12"/>
        <end position="36"/>
    </location>
</feature>
<protein>
    <submittedName>
        <fullName evidence="2">Uncharacterized protein</fullName>
    </submittedName>
</protein>
<dbReference type="AlphaFoldDB" id="A0A4D6MB82"/>
<evidence type="ECO:0000256" key="1">
    <source>
        <dbReference type="SAM" id="MobiDB-lite"/>
    </source>
</evidence>
<dbReference type="Proteomes" id="UP000501690">
    <property type="component" value="Linkage Group LG6"/>
</dbReference>
<keyword evidence="3" id="KW-1185">Reference proteome</keyword>
<organism evidence="2 3">
    <name type="scientific">Vigna unguiculata</name>
    <name type="common">Cowpea</name>
    <dbReference type="NCBI Taxonomy" id="3917"/>
    <lineage>
        <taxon>Eukaryota</taxon>
        <taxon>Viridiplantae</taxon>
        <taxon>Streptophyta</taxon>
        <taxon>Embryophyta</taxon>
        <taxon>Tracheophyta</taxon>
        <taxon>Spermatophyta</taxon>
        <taxon>Magnoliopsida</taxon>
        <taxon>eudicotyledons</taxon>
        <taxon>Gunneridae</taxon>
        <taxon>Pentapetalae</taxon>
        <taxon>rosids</taxon>
        <taxon>fabids</taxon>
        <taxon>Fabales</taxon>
        <taxon>Fabaceae</taxon>
        <taxon>Papilionoideae</taxon>
        <taxon>50 kb inversion clade</taxon>
        <taxon>NPAAA clade</taxon>
        <taxon>indigoferoid/millettioid clade</taxon>
        <taxon>Phaseoleae</taxon>
        <taxon>Vigna</taxon>
    </lineage>
</organism>
<accession>A0A4D6MB82</accession>
<proteinExistence type="predicted"/>
<evidence type="ECO:0000313" key="2">
    <source>
        <dbReference type="EMBL" id="QCD97658.1"/>
    </source>
</evidence>
<reference evidence="2 3" key="1">
    <citation type="submission" date="2019-04" db="EMBL/GenBank/DDBJ databases">
        <title>An improved genome assembly and genetic linkage map for asparagus bean, Vigna unguiculata ssp. sesquipedialis.</title>
        <authorList>
            <person name="Xia Q."/>
            <person name="Zhang R."/>
            <person name="Dong Y."/>
        </authorList>
    </citation>
    <scope>NUCLEOTIDE SEQUENCE [LARGE SCALE GENOMIC DNA]</scope>
    <source>
        <tissue evidence="2">Leaf</tissue>
    </source>
</reference>
<evidence type="ECO:0000313" key="3">
    <source>
        <dbReference type="Proteomes" id="UP000501690"/>
    </source>
</evidence>
<name>A0A4D6MB82_VIGUN</name>